<sequence length="99" mass="11333">MGRRPFLPPSSPRLSVTVTDKLASPKQWEAGNERKKIHRDEKEDLCVGRGKKRTGLGDDLVCFHCCGCEWSSLVLLHSSYRIQFILFLLSVISWKERMG</sequence>
<protein>
    <submittedName>
        <fullName evidence="1">Uncharacterized protein</fullName>
    </submittedName>
</protein>
<proteinExistence type="predicted"/>
<organism evidence="1 2">
    <name type="scientific">Caerostris extrusa</name>
    <name type="common">Bark spider</name>
    <name type="synonym">Caerostris bankana</name>
    <dbReference type="NCBI Taxonomy" id="172846"/>
    <lineage>
        <taxon>Eukaryota</taxon>
        <taxon>Metazoa</taxon>
        <taxon>Ecdysozoa</taxon>
        <taxon>Arthropoda</taxon>
        <taxon>Chelicerata</taxon>
        <taxon>Arachnida</taxon>
        <taxon>Araneae</taxon>
        <taxon>Araneomorphae</taxon>
        <taxon>Entelegynae</taxon>
        <taxon>Araneoidea</taxon>
        <taxon>Araneidae</taxon>
        <taxon>Caerostris</taxon>
    </lineage>
</organism>
<dbReference type="Proteomes" id="UP001054945">
    <property type="component" value="Unassembled WGS sequence"/>
</dbReference>
<keyword evidence="2" id="KW-1185">Reference proteome</keyword>
<evidence type="ECO:0000313" key="1">
    <source>
        <dbReference type="EMBL" id="GIX94378.1"/>
    </source>
</evidence>
<comment type="caution">
    <text evidence="1">The sequence shown here is derived from an EMBL/GenBank/DDBJ whole genome shotgun (WGS) entry which is preliminary data.</text>
</comment>
<name>A0AAV4PBG1_CAEEX</name>
<dbReference type="AlphaFoldDB" id="A0AAV4PBG1"/>
<accession>A0AAV4PBG1</accession>
<reference evidence="1 2" key="1">
    <citation type="submission" date="2021-06" db="EMBL/GenBank/DDBJ databases">
        <title>Caerostris extrusa draft genome.</title>
        <authorList>
            <person name="Kono N."/>
            <person name="Arakawa K."/>
        </authorList>
    </citation>
    <scope>NUCLEOTIDE SEQUENCE [LARGE SCALE GENOMIC DNA]</scope>
</reference>
<gene>
    <name evidence="1" type="ORF">CEXT_342801</name>
</gene>
<dbReference type="EMBL" id="BPLR01004367">
    <property type="protein sequence ID" value="GIX94378.1"/>
    <property type="molecule type" value="Genomic_DNA"/>
</dbReference>
<evidence type="ECO:0000313" key="2">
    <source>
        <dbReference type="Proteomes" id="UP001054945"/>
    </source>
</evidence>